<dbReference type="Proteomes" id="UP001199106">
    <property type="component" value="Unassembled WGS sequence"/>
</dbReference>
<evidence type="ECO:0000256" key="2">
    <source>
        <dbReference type="ARBA" id="ARBA00012729"/>
    </source>
</evidence>
<proteinExistence type="inferred from homology"/>
<keyword evidence="4" id="KW-0378">Hydrolase</keyword>
<dbReference type="PANTHER" id="PTHR11177">
    <property type="entry name" value="CHITINASE"/>
    <property type="match status" value="1"/>
</dbReference>
<dbReference type="GO" id="GO:0008843">
    <property type="term" value="F:endochitinase activity"/>
    <property type="evidence" value="ECO:0007669"/>
    <property type="project" value="UniProtKB-EC"/>
</dbReference>
<dbReference type="Gene3D" id="3.10.50.10">
    <property type="match status" value="1"/>
</dbReference>
<protein>
    <recommendedName>
        <fullName evidence="2">chitinase</fullName>
        <ecNumber evidence="2">3.2.1.14</ecNumber>
    </recommendedName>
</protein>
<dbReference type="GO" id="GO:0005975">
    <property type="term" value="P:carbohydrate metabolic process"/>
    <property type="evidence" value="ECO:0007669"/>
    <property type="project" value="InterPro"/>
</dbReference>
<dbReference type="InterPro" id="IPR050314">
    <property type="entry name" value="Glycosyl_Hydrlase_18"/>
</dbReference>
<organism evidence="4 5">
    <name type="scientific">Alternaria panax</name>
    <dbReference type="NCBI Taxonomy" id="48097"/>
    <lineage>
        <taxon>Eukaryota</taxon>
        <taxon>Fungi</taxon>
        <taxon>Dikarya</taxon>
        <taxon>Ascomycota</taxon>
        <taxon>Pezizomycotina</taxon>
        <taxon>Dothideomycetes</taxon>
        <taxon>Pleosporomycetidae</taxon>
        <taxon>Pleosporales</taxon>
        <taxon>Pleosporineae</taxon>
        <taxon>Pleosporaceae</taxon>
        <taxon>Alternaria</taxon>
        <taxon>Alternaria sect. Panax</taxon>
    </lineage>
</organism>
<gene>
    <name evidence="4" type="ORF">G6011_07594</name>
</gene>
<dbReference type="EMBL" id="JAANER010000006">
    <property type="protein sequence ID" value="KAG9188889.1"/>
    <property type="molecule type" value="Genomic_DNA"/>
</dbReference>
<evidence type="ECO:0000259" key="3">
    <source>
        <dbReference type="PROSITE" id="PS51910"/>
    </source>
</evidence>
<accession>A0AAD4FE79</accession>
<dbReference type="Gene3D" id="3.20.20.80">
    <property type="entry name" value="Glycosidases"/>
    <property type="match status" value="2"/>
</dbReference>
<dbReference type="SMART" id="SM00636">
    <property type="entry name" value="Glyco_18"/>
    <property type="match status" value="1"/>
</dbReference>
<evidence type="ECO:0000313" key="4">
    <source>
        <dbReference type="EMBL" id="KAG9188889.1"/>
    </source>
</evidence>
<dbReference type="AlphaFoldDB" id="A0AAD4FE79"/>
<dbReference type="SUPFAM" id="SSF51445">
    <property type="entry name" value="(Trans)glycosidases"/>
    <property type="match status" value="1"/>
</dbReference>
<keyword evidence="5" id="KW-1185">Reference proteome</keyword>
<dbReference type="SUPFAM" id="SSF54556">
    <property type="entry name" value="Chitinase insertion domain"/>
    <property type="match status" value="1"/>
</dbReference>
<dbReference type="InterPro" id="IPR029070">
    <property type="entry name" value="Chitinase_insertion_sf"/>
</dbReference>
<dbReference type="PANTHER" id="PTHR11177:SF333">
    <property type="entry name" value="CHITINASE"/>
    <property type="match status" value="1"/>
</dbReference>
<comment type="caution">
    <text evidence="4">The sequence shown here is derived from an EMBL/GenBank/DDBJ whole genome shotgun (WGS) entry which is preliminary data.</text>
</comment>
<name>A0AAD4FE79_9PLEO</name>
<comment type="similarity">
    <text evidence="1">Belongs to the glycosyl hydrolase 18 family. Chitinase class V subfamily.</text>
</comment>
<reference evidence="4" key="1">
    <citation type="submission" date="2021-07" db="EMBL/GenBank/DDBJ databases">
        <title>Genome Resource of American Ginseng Black Spot Pathogen Alternaria panax.</title>
        <authorList>
            <person name="Qiu C."/>
            <person name="Wang W."/>
            <person name="Liu Z."/>
        </authorList>
    </citation>
    <scope>NUCLEOTIDE SEQUENCE</scope>
    <source>
        <strain evidence="4">BNCC115425</strain>
    </source>
</reference>
<dbReference type="InterPro" id="IPR017853">
    <property type="entry name" value="GH"/>
</dbReference>
<evidence type="ECO:0000256" key="1">
    <source>
        <dbReference type="ARBA" id="ARBA00008682"/>
    </source>
</evidence>
<dbReference type="Pfam" id="PF00704">
    <property type="entry name" value="Glyco_hydro_18"/>
    <property type="match status" value="1"/>
</dbReference>
<evidence type="ECO:0000313" key="5">
    <source>
        <dbReference type="Proteomes" id="UP001199106"/>
    </source>
</evidence>
<dbReference type="PROSITE" id="PS51910">
    <property type="entry name" value="GH18_2"/>
    <property type="match status" value="1"/>
</dbReference>
<dbReference type="GO" id="GO:0008061">
    <property type="term" value="F:chitin binding"/>
    <property type="evidence" value="ECO:0007669"/>
    <property type="project" value="InterPro"/>
</dbReference>
<dbReference type="EC" id="3.2.1.14" evidence="2"/>
<sequence>MFFEPDTFELTPMDKNAGTLLSSFTELKQRKPGLETWVSVGGWSSNDRMDMDWEYPTANDRGGGPEDKSNFVLLSKDIKEAFSEKAYDYPLRLPASYWHLQHFDLAKLQPYVDWFNLMSYDLHGTWDAASKFGGPYLATHTNLTGIGLGLDLPWRAGVKPENVVLGQGYELYGRSFTLTDPNCNKPNGICQFSGGAKPGRCSRASSILNLQEIFDIIDDKDLKPAHDKKAGVK</sequence>
<dbReference type="InterPro" id="IPR001223">
    <property type="entry name" value="Glyco_hydro18_cat"/>
</dbReference>
<feature type="domain" description="GH18" evidence="3">
    <location>
        <begin position="1"/>
        <end position="233"/>
    </location>
</feature>
<keyword evidence="4" id="KW-0326">Glycosidase</keyword>
<dbReference type="InterPro" id="IPR011583">
    <property type="entry name" value="Chitinase_II/V-like_cat"/>
</dbReference>